<name>A0ABM3N6Y2_GALME</name>
<dbReference type="GeneID" id="113511553"/>
<gene>
    <name evidence="11" type="primary">LOC113511553</name>
</gene>
<dbReference type="Proteomes" id="UP001652740">
    <property type="component" value="Unplaced"/>
</dbReference>
<dbReference type="InterPro" id="IPR018095">
    <property type="entry name" value="Thymidylate_kin_CS"/>
</dbReference>
<evidence type="ECO:0000256" key="5">
    <source>
        <dbReference type="ARBA" id="ARBA00022727"/>
    </source>
</evidence>
<evidence type="ECO:0000313" key="10">
    <source>
        <dbReference type="Proteomes" id="UP001652740"/>
    </source>
</evidence>
<evidence type="ECO:0000256" key="3">
    <source>
        <dbReference type="ARBA" id="ARBA00012980"/>
    </source>
</evidence>
<dbReference type="InterPro" id="IPR027417">
    <property type="entry name" value="P-loop_NTPase"/>
</dbReference>
<keyword evidence="6" id="KW-0547">Nucleotide-binding</keyword>
<dbReference type="EC" id="2.7.4.9" evidence="3"/>
<dbReference type="PROSITE" id="PS01331">
    <property type="entry name" value="THYMIDYLATE_KINASE"/>
    <property type="match status" value="1"/>
</dbReference>
<sequence length="207" mass="23646">MKRGALIIIEGVDKTGKTTQCKELVKNLNNKNVHAEYTNFPARYTEIGRTIHNYLTFKNNISDEAVHLLFSANRWERAQDIIKILEQGTSLIIDRYCFSGVAYSAAKGLDLNWCKSPDIGLPKPDKVFFLTMPLDVAQARQGYGSERYEQLEFHTKVAEVFSQLQDDTWDVLDASRSIESIQKELFEKTLNIVNNVIDKPLGKVWSE</sequence>
<evidence type="ECO:0000256" key="4">
    <source>
        <dbReference type="ARBA" id="ARBA00022679"/>
    </source>
</evidence>
<evidence type="ECO:0000256" key="1">
    <source>
        <dbReference type="ARBA" id="ARBA00004992"/>
    </source>
</evidence>
<dbReference type="Gene3D" id="3.40.50.300">
    <property type="entry name" value="P-loop containing nucleotide triphosphate hydrolases"/>
    <property type="match status" value="1"/>
</dbReference>
<comment type="pathway">
    <text evidence="1">Pyrimidine metabolism; dTTP biosynthesis.</text>
</comment>
<keyword evidence="8" id="KW-0067">ATP-binding</keyword>
<dbReference type="InterPro" id="IPR039430">
    <property type="entry name" value="Thymidylate_kin-like_dom"/>
</dbReference>
<organism evidence="10 11">
    <name type="scientific">Galleria mellonella</name>
    <name type="common">Greater wax moth</name>
    <dbReference type="NCBI Taxonomy" id="7137"/>
    <lineage>
        <taxon>Eukaryota</taxon>
        <taxon>Metazoa</taxon>
        <taxon>Ecdysozoa</taxon>
        <taxon>Arthropoda</taxon>
        <taxon>Hexapoda</taxon>
        <taxon>Insecta</taxon>
        <taxon>Pterygota</taxon>
        <taxon>Neoptera</taxon>
        <taxon>Endopterygota</taxon>
        <taxon>Lepidoptera</taxon>
        <taxon>Glossata</taxon>
        <taxon>Ditrysia</taxon>
        <taxon>Pyraloidea</taxon>
        <taxon>Pyralidae</taxon>
        <taxon>Galleriinae</taxon>
        <taxon>Galleria</taxon>
    </lineage>
</organism>
<dbReference type="RefSeq" id="XP_052759344.1">
    <property type="nucleotide sequence ID" value="XM_052903384.1"/>
</dbReference>
<dbReference type="Pfam" id="PF02223">
    <property type="entry name" value="Thymidylate_kin"/>
    <property type="match status" value="1"/>
</dbReference>
<dbReference type="PANTHER" id="PTHR10344">
    <property type="entry name" value="THYMIDYLATE KINASE"/>
    <property type="match status" value="1"/>
</dbReference>
<reference evidence="11" key="1">
    <citation type="submission" date="2025-08" db="UniProtKB">
        <authorList>
            <consortium name="RefSeq"/>
        </authorList>
    </citation>
    <scope>IDENTIFICATION</scope>
    <source>
        <tissue evidence="11">Whole larvae</tissue>
    </source>
</reference>
<feature type="domain" description="Thymidylate kinase-like" evidence="9">
    <location>
        <begin position="9"/>
        <end position="184"/>
    </location>
</feature>
<evidence type="ECO:0000256" key="2">
    <source>
        <dbReference type="ARBA" id="ARBA00009776"/>
    </source>
</evidence>
<dbReference type="InterPro" id="IPR018094">
    <property type="entry name" value="Thymidylate_kinase"/>
</dbReference>
<evidence type="ECO:0000256" key="8">
    <source>
        <dbReference type="ARBA" id="ARBA00022840"/>
    </source>
</evidence>
<keyword evidence="7" id="KW-0418">Kinase</keyword>
<evidence type="ECO:0000256" key="6">
    <source>
        <dbReference type="ARBA" id="ARBA00022741"/>
    </source>
</evidence>
<proteinExistence type="inferred from homology"/>
<dbReference type="PANTHER" id="PTHR10344:SF1">
    <property type="entry name" value="THYMIDYLATE KINASE"/>
    <property type="match status" value="1"/>
</dbReference>
<keyword evidence="5" id="KW-0545">Nucleotide biosynthesis</keyword>
<keyword evidence="4" id="KW-0808">Transferase</keyword>
<dbReference type="CDD" id="cd01672">
    <property type="entry name" value="TMPK"/>
    <property type="match status" value="1"/>
</dbReference>
<comment type="similarity">
    <text evidence="2">Belongs to the thymidylate kinase family.</text>
</comment>
<evidence type="ECO:0000313" key="11">
    <source>
        <dbReference type="RefSeq" id="XP_052759344.1"/>
    </source>
</evidence>
<dbReference type="HAMAP" id="MF_00165">
    <property type="entry name" value="Thymidylate_kinase"/>
    <property type="match status" value="1"/>
</dbReference>
<evidence type="ECO:0000256" key="7">
    <source>
        <dbReference type="ARBA" id="ARBA00022777"/>
    </source>
</evidence>
<protein>
    <recommendedName>
        <fullName evidence="3">dTMP kinase</fullName>
        <ecNumber evidence="3">2.7.4.9</ecNumber>
    </recommendedName>
</protein>
<accession>A0ABM3N6Y2</accession>
<dbReference type="NCBIfam" id="TIGR00041">
    <property type="entry name" value="DTMP_kinase"/>
    <property type="match status" value="1"/>
</dbReference>
<evidence type="ECO:0000259" key="9">
    <source>
        <dbReference type="Pfam" id="PF02223"/>
    </source>
</evidence>
<dbReference type="SUPFAM" id="SSF52540">
    <property type="entry name" value="P-loop containing nucleoside triphosphate hydrolases"/>
    <property type="match status" value="1"/>
</dbReference>
<keyword evidence="10" id="KW-1185">Reference proteome</keyword>